<evidence type="ECO:0000313" key="1">
    <source>
        <dbReference type="EMBL" id="GBP08478.1"/>
    </source>
</evidence>
<dbReference type="EMBL" id="BGZK01008457">
    <property type="protein sequence ID" value="GBP08478.1"/>
    <property type="molecule type" value="Genomic_DNA"/>
</dbReference>
<name>A0A4C1T4V1_EUMVA</name>
<reference evidence="1 2" key="1">
    <citation type="journal article" date="2019" name="Commun. Biol.">
        <title>The bagworm genome reveals a unique fibroin gene that provides high tensile strength.</title>
        <authorList>
            <person name="Kono N."/>
            <person name="Nakamura H."/>
            <person name="Ohtoshi R."/>
            <person name="Tomita M."/>
            <person name="Numata K."/>
            <person name="Arakawa K."/>
        </authorList>
    </citation>
    <scope>NUCLEOTIDE SEQUENCE [LARGE SCALE GENOMIC DNA]</scope>
</reference>
<evidence type="ECO:0000313" key="2">
    <source>
        <dbReference type="Proteomes" id="UP000299102"/>
    </source>
</evidence>
<accession>A0A4C1T4V1</accession>
<comment type="caution">
    <text evidence="1">The sequence shown here is derived from an EMBL/GenBank/DDBJ whole genome shotgun (WGS) entry which is preliminary data.</text>
</comment>
<organism evidence="1 2">
    <name type="scientific">Eumeta variegata</name>
    <name type="common">Bagworm moth</name>
    <name type="synonym">Eumeta japonica</name>
    <dbReference type="NCBI Taxonomy" id="151549"/>
    <lineage>
        <taxon>Eukaryota</taxon>
        <taxon>Metazoa</taxon>
        <taxon>Ecdysozoa</taxon>
        <taxon>Arthropoda</taxon>
        <taxon>Hexapoda</taxon>
        <taxon>Insecta</taxon>
        <taxon>Pterygota</taxon>
        <taxon>Neoptera</taxon>
        <taxon>Endopterygota</taxon>
        <taxon>Lepidoptera</taxon>
        <taxon>Glossata</taxon>
        <taxon>Ditrysia</taxon>
        <taxon>Tineoidea</taxon>
        <taxon>Psychidae</taxon>
        <taxon>Oiketicinae</taxon>
        <taxon>Eumeta</taxon>
    </lineage>
</organism>
<gene>
    <name evidence="1" type="ORF">EVAR_91793_1</name>
</gene>
<dbReference type="Proteomes" id="UP000299102">
    <property type="component" value="Unassembled WGS sequence"/>
</dbReference>
<sequence>MSTSYIDEGIIRRIIILHRTNWVDKTSLTAVNAVKSRCHLKLTSPLNNFSIYIHFGFHKPTTPLLEDPKRFVGDETRKVLEELGMSSSAETWTSGKVSLDEYSLVNRRSRKWRNEV</sequence>
<keyword evidence="2" id="KW-1185">Reference proteome</keyword>
<proteinExistence type="predicted"/>
<protein>
    <submittedName>
        <fullName evidence="1">Uncharacterized protein</fullName>
    </submittedName>
</protein>
<dbReference type="AlphaFoldDB" id="A0A4C1T4V1"/>